<dbReference type="PROSITE" id="PS52016">
    <property type="entry name" value="TONB_DEPENDENT_REC_3"/>
    <property type="match status" value="1"/>
</dbReference>
<keyword evidence="1" id="KW-0998">Cell outer membrane</keyword>
<dbReference type="RefSeq" id="WP_316026352.1">
    <property type="nucleotide sequence ID" value="NZ_JAWDIO010000002.1"/>
</dbReference>
<dbReference type="PANTHER" id="PTHR40980:SF3">
    <property type="entry name" value="TONB-DEPENDENT RECEPTOR-LIKE BETA-BARREL DOMAIN-CONTAINING PROTEIN"/>
    <property type="match status" value="1"/>
</dbReference>
<gene>
    <name evidence="4" type="ORF">RS130_13355</name>
</gene>
<evidence type="ECO:0000313" key="5">
    <source>
        <dbReference type="Proteomes" id="UP001247805"/>
    </source>
</evidence>
<dbReference type="Proteomes" id="UP001247805">
    <property type="component" value="Unassembled WGS sequence"/>
</dbReference>
<evidence type="ECO:0000256" key="2">
    <source>
        <dbReference type="SAM" id="SignalP"/>
    </source>
</evidence>
<dbReference type="InterPro" id="IPR012910">
    <property type="entry name" value="Plug_dom"/>
</dbReference>
<keyword evidence="2" id="KW-0732">Signal</keyword>
<dbReference type="Pfam" id="PF07715">
    <property type="entry name" value="Plug"/>
    <property type="match status" value="1"/>
</dbReference>
<keyword evidence="4" id="KW-0675">Receptor</keyword>
<keyword evidence="1" id="KW-0812">Transmembrane</keyword>
<accession>A0ABU3SXP5</accession>
<dbReference type="PANTHER" id="PTHR40980">
    <property type="entry name" value="PLUG DOMAIN-CONTAINING PROTEIN"/>
    <property type="match status" value="1"/>
</dbReference>
<keyword evidence="5" id="KW-1185">Reference proteome</keyword>
<dbReference type="InterPro" id="IPR037066">
    <property type="entry name" value="Plug_dom_sf"/>
</dbReference>
<evidence type="ECO:0000259" key="3">
    <source>
        <dbReference type="Pfam" id="PF07715"/>
    </source>
</evidence>
<sequence>MTPKFRLTVISAAIASTLLAPTVNAQNSTKEEKQTNEKDIEIIEVTGFKGSLRKAINSKRFSDGIVDSIHAEDVGKSTDQNIADALSRVTGVTVQEEDGEGTRISVRGAGAALNQISLNGVAITSGLNGSDGTGSSDQSVDLSSFSSDILASIDVVKTPSADHDEGSLGANVILRTVKPLNLSKDRRSVEVQGRYNGYSDEFDRKLSASVSHKMLDNSVGLILTISDETQNTRRDQLGGRWDDEIGLIEAGRARDAKTGEVIESDTWALARTNSNMSLNLNERNRRTANLGLQYRPYDSTDIQLDVSHTQQEIKTDWMNISARGDMPWRQYNSSELRHRSSRRLVDR</sequence>
<protein>
    <submittedName>
        <fullName evidence="4">TonB-dependent receptor plug domain-containing protein</fullName>
    </submittedName>
</protein>
<keyword evidence="1" id="KW-1134">Transmembrane beta strand</keyword>
<comment type="similarity">
    <text evidence="1">Belongs to the TonB-dependent receptor family.</text>
</comment>
<dbReference type="InterPro" id="IPR039426">
    <property type="entry name" value="TonB-dep_rcpt-like"/>
</dbReference>
<reference evidence="4 5" key="1">
    <citation type="submission" date="2023-10" db="EMBL/GenBank/DDBJ databases">
        <title>Glaciecola aquimarina strain GGW-M5 nov., isolated from a coastal seawater.</title>
        <authorList>
            <person name="Bayburt H."/>
            <person name="Kim J.M."/>
            <person name="Choi B.J."/>
            <person name="Jeon C.O."/>
        </authorList>
    </citation>
    <scope>NUCLEOTIDE SEQUENCE [LARGE SCALE GENOMIC DNA]</scope>
    <source>
        <strain evidence="4 5">KCTC 32108</strain>
    </source>
</reference>
<feature type="domain" description="TonB-dependent receptor plug" evidence="3">
    <location>
        <begin position="60"/>
        <end position="169"/>
    </location>
</feature>
<evidence type="ECO:0000256" key="1">
    <source>
        <dbReference type="PROSITE-ProRule" id="PRU01360"/>
    </source>
</evidence>
<keyword evidence="1" id="KW-0813">Transport</keyword>
<keyword evidence="1" id="KW-0472">Membrane</keyword>
<feature type="chain" id="PRO_5047219442" evidence="2">
    <location>
        <begin position="26"/>
        <end position="347"/>
    </location>
</feature>
<evidence type="ECO:0000313" key="4">
    <source>
        <dbReference type="EMBL" id="MDU0354773.1"/>
    </source>
</evidence>
<comment type="subcellular location">
    <subcellularLocation>
        <location evidence="1">Cell outer membrane</location>
        <topology evidence="1">Multi-pass membrane protein</topology>
    </subcellularLocation>
</comment>
<comment type="caution">
    <text evidence="4">The sequence shown here is derived from an EMBL/GenBank/DDBJ whole genome shotgun (WGS) entry which is preliminary data.</text>
</comment>
<name>A0ABU3SXP5_9ALTE</name>
<dbReference type="Gene3D" id="2.170.130.10">
    <property type="entry name" value="TonB-dependent receptor, plug domain"/>
    <property type="match status" value="1"/>
</dbReference>
<dbReference type="SUPFAM" id="SSF56935">
    <property type="entry name" value="Porins"/>
    <property type="match status" value="1"/>
</dbReference>
<organism evidence="4 5">
    <name type="scientific">Paraglaciecola aquimarina</name>
    <dbReference type="NCBI Taxonomy" id="1235557"/>
    <lineage>
        <taxon>Bacteria</taxon>
        <taxon>Pseudomonadati</taxon>
        <taxon>Pseudomonadota</taxon>
        <taxon>Gammaproteobacteria</taxon>
        <taxon>Alteromonadales</taxon>
        <taxon>Alteromonadaceae</taxon>
        <taxon>Paraglaciecola</taxon>
    </lineage>
</organism>
<feature type="signal peptide" evidence="2">
    <location>
        <begin position="1"/>
        <end position="25"/>
    </location>
</feature>
<dbReference type="EMBL" id="JAWDIO010000002">
    <property type="protein sequence ID" value="MDU0354773.1"/>
    <property type="molecule type" value="Genomic_DNA"/>
</dbReference>
<proteinExistence type="inferred from homology"/>